<keyword evidence="4" id="KW-0813">Transport</keyword>
<feature type="domain" description="ABC transporter" evidence="13">
    <location>
        <begin position="13"/>
        <end position="249"/>
    </location>
</feature>
<dbReference type="Proteomes" id="UP000646478">
    <property type="component" value="Unassembled WGS sequence"/>
</dbReference>
<accession>A0A916WHW1</accession>
<keyword evidence="5" id="KW-1003">Cell membrane</keyword>
<comment type="caution">
    <text evidence="14">The sequence shown here is derived from an EMBL/GenBank/DDBJ whole genome shotgun (WGS) entry which is preliminary data.</text>
</comment>
<evidence type="ECO:0000256" key="11">
    <source>
        <dbReference type="ARBA" id="ARBA00023136"/>
    </source>
</evidence>
<reference evidence="14" key="2">
    <citation type="submission" date="2020-09" db="EMBL/GenBank/DDBJ databases">
        <authorList>
            <person name="Sun Q."/>
            <person name="Zhou Y."/>
        </authorList>
    </citation>
    <scope>NUCLEOTIDE SEQUENCE</scope>
    <source>
        <strain evidence="14">CGMCC 1.15082</strain>
    </source>
</reference>
<evidence type="ECO:0000256" key="5">
    <source>
        <dbReference type="ARBA" id="ARBA00022475"/>
    </source>
</evidence>
<dbReference type="InterPro" id="IPR003593">
    <property type="entry name" value="AAA+_ATPase"/>
</dbReference>
<evidence type="ECO:0000256" key="6">
    <source>
        <dbReference type="ARBA" id="ARBA00022597"/>
    </source>
</evidence>
<dbReference type="InterPro" id="IPR003439">
    <property type="entry name" value="ABC_transporter-like_ATP-bd"/>
</dbReference>
<evidence type="ECO:0000256" key="7">
    <source>
        <dbReference type="ARBA" id="ARBA00022737"/>
    </source>
</evidence>
<evidence type="ECO:0000256" key="9">
    <source>
        <dbReference type="ARBA" id="ARBA00022840"/>
    </source>
</evidence>
<evidence type="ECO:0000256" key="3">
    <source>
        <dbReference type="ARBA" id="ARBA00005417"/>
    </source>
</evidence>
<sequence length="528" mass="57834">METEANRKDDIVLRLEDVSKVYSGIVAVKRANLELRRGSVNVLVGENGAGKSTLMKIIAGVERPTMGKIILDGEEVFFDSPADAQRRGIAMIFQELNLFSNMSVAENIFATREITRGLRGIDHKAQVAKASEYLDRLDAGINANTLVADLPIGQQQLVEIAKAISLDARIVIMDEPTSALSAAEVDILFKVIAELKSQGVAIVYISHRLEELMRIGDFITVLRDGKITGQEEIRNIDTQWIVRSMIGSEAKDFAKLGTHAMGAERFRAENITLPRPTGGLAVDDVSLSVLAGEILGIYGLMGAGRSEFFECVMGQHGHSTGRIYIDGEEVKERDTTRRIRRGLALIPEDRQREGLVQILSIASNLTLASLERLAQFFHIMPKREKQAIQQAIEDLSIKAPNPQFEVTSMSGGNQQKVVIGKALMTNPKVLLMDEPSRGIDVGAKADVFRTMRRLAAGGLSILFSTSDLEEVMALSDRIAVLSNGKLIAIFDRDEATEADIVAASAKGHGHASGQVRDNDHNRQTRERV</sequence>
<feature type="region of interest" description="Disordered" evidence="12">
    <location>
        <begin position="504"/>
        <end position="528"/>
    </location>
</feature>
<keyword evidence="7" id="KW-0677">Repeat</keyword>
<evidence type="ECO:0000256" key="12">
    <source>
        <dbReference type="SAM" id="MobiDB-lite"/>
    </source>
</evidence>
<evidence type="ECO:0000256" key="4">
    <source>
        <dbReference type="ARBA" id="ARBA00022448"/>
    </source>
</evidence>
<organism evidence="14 15">
    <name type="scientific">Brucella endophytica</name>
    <dbReference type="NCBI Taxonomy" id="1963359"/>
    <lineage>
        <taxon>Bacteria</taxon>
        <taxon>Pseudomonadati</taxon>
        <taxon>Pseudomonadota</taxon>
        <taxon>Alphaproteobacteria</taxon>
        <taxon>Hyphomicrobiales</taxon>
        <taxon>Brucellaceae</taxon>
        <taxon>Brucella/Ochrobactrum group</taxon>
        <taxon>Brucella</taxon>
    </lineage>
</organism>
<dbReference type="InterPro" id="IPR027417">
    <property type="entry name" value="P-loop_NTPase"/>
</dbReference>
<name>A0A916WHW1_9HYPH</name>
<feature type="domain" description="ABC transporter" evidence="13">
    <location>
        <begin position="266"/>
        <end position="508"/>
    </location>
</feature>
<feature type="compositionally biased region" description="Basic and acidic residues" evidence="12">
    <location>
        <begin position="516"/>
        <end position="528"/>
    </location>
</feature>
<dbReference type="EMBL" id="BMHH01000014">
    <property type="protein sequence ID" value="GGB01421.1"/>
    <property type="molecule type" value="Genomic_DNA"/>
</dbReference>
<evidence type="ECO:0000313" key="14">
    <source>
        <dbReference type="EMBL" id="GGB01421.1"/>
    </source>
</evidence>
<dbReference type="Pfam" id="PF00005">
    <property type="entry name" value="ABC_tran"/>
    <property type="match status" value="2"/>
</dbReference>
<gene>
    <name evidence="14" type="ORF">GCM10011491_31920</name>
</gene>
<dbReference type="Gene3D" id="3.40.50.300">
    <property type="entry name" value="P-loop containing nucleotide triphosphate hydrolases"/>
    <property type="match status" value="2"/>
</dbReference>
<evidence type="ECO:0000256" key="2">
    <source>
        <dbReference type="ARBA" id="ARBA00004533"/>
    </source>
</evidence>
<evidence type="ECO:0000256" key="8">
    <source>
        <dbReference type="ARBA" id="ARBA00022741"/>
    </source>
</evidence>
<keyword evidence="9 14" id="KW-0067">ATP-binding</keyword>
<comment type="subcellular location">
    <subcellularLocation>
        <location evidence="2">Cell inner membrane</location>
    </subcellularLocation>
    <subcellularLocation>
        <location evidence="1">Cell membrane</location>
        <topology evidence="1">Peripheral membrane protein</topology>
    </subcellularLocation>
</comment>
<dbReference type="InterPro" id="IPR017871">
    <property type="entry name" value="ABC_transporter-like_CS"/>
</dbReference>
<evidence type="ECO:0000259" key="13">
    <source>
        <dbReference type="PROSITE" id="PS50893"/>
    </source>
</evidence>
<dbReference type="RefSeq" id="WP_188825191.1">
    <property type="nucleotide sequence ID" value="NZ_BMHH01000014.1"/>
</dbReference>
<keyword evidence="15" id="KW-1185">Reference proteome</keyword>
<dbReference type="CDD" id="cd03215">
    <property type="entry name" value="ABC_Carb_Monos_II"/>
    <property type="match status" value="1"/>
</dbReference>
<evidence type="ECO:0000313" key="15">
    <source>
        <dbReference type="Proteomes" id="UP000646478"/>
    </source>
</evidence>
<evidence type="ECO:0000256" key="1">
    <source>
        <dbReference type="ARBA" id="ARBA00004202"/>
    </source>
</evidence>
<dbReference type="GO" id="GO:0005886">
    <property type="term" value="C:plasma membrane"/>
    <property type="evidence" value="ECO:0007669"/>
    <property type="project" value="UniProtKB-SubCell"/>
</dbReference>
<dbReference type="FunFam" id="3.40.50.300:FF:000127">
    <property type="entry name" value="Ribose import ATP-binding protein RbsA"/>
    <property type="match status" value="1"/>
</dbReference>
<keyword evidence="8" id="KW-0547">Nucleotide-binding</keyword>
<dbReference type="GO" id="GO:0016887">
    <property type="term" value="F:ATP hydrolysis activity"/>
    <property type="evidence" value="ECO:0007669"/>
    <property type="project" value="InterPro"/>
</dbReference>
<dbReference type="SUPFAM" id="SSF52540">
    <property type="entry name" value="P-loop containing nucleoside triphosphate hydrolases"/>
    <property type="match status" value="2"/>
</dbReference>
<dbReference type="PROSITE" id="PS50893">
    <property type="entry name" value="ABC_TRANSPORTER_2"/>
    <property type="match status" value="2"/>
</dbReference>
<reference evidence="14" key="1">
    <citation type="journal article" date="2014" name="Int. J. Syst. Evol. Microbiol.">
        <title>Complete genome sequence of Corynebacterium casei LMG S-19264T (=DSM 44701T), isolated from a smear-ripened cheese.</title>
        <authorList>
            <consortium name="US DOE Joint Genome Institute (JGI-PGF)"/>
            <person name="Walter F."/>
            <person name="Albersmeier A."/>
            <person name="Kalinowski J."/>
            <person name="Ruckert C."/>
        </authorList>
    </citation>
    <scope>NUCLEOTIDE SEQUENCE</scope>
    <source>
        <strain evidence="14">CGMCC 1.15082</strain>
    </source>
</reference>
<dbReference type="CDD" id="cd03216">
    <property type="entry name" value="ABC_Carb_Monos_I"/>
    <property type="match status" value="1"/>
</dbReference>
<dbReference type="PROSITE" id="PS00211">
    <property type="entry name" value="ABC_TRANSPORTER_1"/>
    <property type="match status" value="1"/>
</dbReference>
<dbReference type="SMART" id="SM00382">
    <property type="entry name" value="AAA"/>
    <property type="match status" value="2"/>
</dbReference>
<dbReference type="GO" id="GO:0005524">
    <property type="term" value="F:ATP binding"/>
    <property type="evidence" value="ECO:0007669"/>
    <property type="project" value="UniProtKB-KW"/>
</dbReference>
<keyword evidence="10" id="KW-1278">Translocase</keyword>
<keyword evidence="11" id="KW-0472">Membrane</keyword>
<dbReference type="PANTHER" id="PTHR43790:SF3">
    <property type="entry name" value="D-ALLOSE IMPORT ATP-BINDING PROTEIN ALSA-RELATED"/>
    <property type="match status" value="1"/>
</dbReference>
<dbReference type="InterPro" id="IPR050107">
    <property type="entry name" value="ABC_carbohydrate_import_ATPase"/>
</dbReference>
<dbReference type="PANTHER" id="PTHR43790">
    <property type="entry name" value="CARBOHYDRATE TRANSPORT ATP-BINDING PROTEIN MG119-RELATED"/>
    <property type="match status" value="1"/>
</dbReference>
<dbReference type="AlphaFoldDB" id="A0A916WHW1"/>
<proteinExistence type="inferred from homology"/>
<protein>
    <submittedName>
        <fullName evidence="14">Ribose ABC transporter ATP-binding protein</fullName>
    </submittedName>
</protein>
<comment type="similarity">
    <text evidence="3">Belongs to the ABC transporter superfamily.</text>
</comment>
<keyword evidence="6" id="KW-0762">Sugar transport</keyword>
<evidence type="ECO:0000256" key="10">
    <source>
        <dbReference type="ARBA" id="ARBA00022967"/>
    </source>
</evidence>